<dbReference type="InterPro" id="IPR007144">
    <property type="entry name" value="SSU_processome_Utp11"/>
</dbReference>
<evidence type="ECO:0000256" key="6">
    <source>
        <dbReference type="SAM" id="MobiDB-lite"/>
    </source>
</evidence>
<dbReference type="GO" id="GO:0032040">
    <property type="term" value="C:small-subunit processome"/>
    <property type="evidence" value="ECO:0007669"/>
    <property type="project" value="UniProtKB-UniRule"/>
</dbReference>
<protein>
    <recommendedName>
        <fullName evidence="5">U3 small nucleolar RNA-associated protein 11</fullName>
        <shortName evidence="5">U3 snoRNA-associated protein 11</shortName>
    </recommendedName>
</protein>
<reference evidence="7" key="2">
    <citation type="submission" date="2014-07" db="EMBL/GenBank/DDBJ databases">
        <authorList>
            <person name="Hull J."/>
        </authorList>
    </citation>
    <scope>NUCLEOTIDE SEQUENCE</scope>
</reference>
<comment type="subunit">
    <text evidence="5">Component of the ribosomal small subunit (SSU) processome.</text>
</comment>
<evidence type="ECO:0000256" key="3">
    <source>
        <dbReference type="ARBA" id="ARBA00022552"/>
    </source>
</evidence>
<evidence type="ECO:0000313" key="7">
    <source>
        <dbReference type="EMBL" id="JAG34693.1"/>
    </source>
</evidence>
<name>A0A0A9YUB7_LYGHE</name>
<feature type="region of interest" description="Disordered" evidence="6">
    <location>
        <begin position="203"/>
        <end position="223"/>
    </location>
</feature>
<feature type="compositionally biased region" description="Basic and acidic residues" evidence="6">
    <location>
        <begin position="205"/>
        <end position="222"/>
    </location>
</feature>
<keyword evidence="4 5" id="KW-0539">Nucleus</keyword>
<feature type="compositionally biased region" description="Polar residues" evidence="6">
    <location>
        <begin position="1"/>
        <end position="11"/>
    </location>
</feature>
<evidence type="ECO:0000256" key="2">
    <source>
        <dbReference type="ARBA" id="ARBA00008105"/>
    </source>
</evidence>
<evidence type="ECO:0000256" key="4">
    <source>
        <dbReference type="ARBA" id="ARBA00023242"/>
    </source>
</evidence>
<organism evidence="7">
    <name type="scientific">Lygus hesperus</name>
    <name type="common">Western plant bug</name>
    <dbReference type="NCBI Taxonomy" id="30085"/>
    <lineage>
        <taxon>Eukaryota</taxon>
        <taxon>Metazoa</taxon>
        <taxon>Ecdysozoa</taxon>
        <taxon>Arthropoda</taxon>
        <taxon>Hexapoda</taxon>
        <taxon>Insecta</taxon>
        <taxon>Pterygota</taxon>
        <taxon>Neoptera</taxon>
        <taxon>Paraneoptera</taxon>
        <taxon>Hemiptera</taxon>
        <taxon>Heteroptera</taxon>
        <taxon>Panheteroptera</taxon>
        <taxon>Cimicomorpha</taxon>
        <taxon>Miridae</taxon>
        <taxon>Mirini</taxon>
        <taxon>Lygus</taxon>
    </lineage>
</organism>
<gene>
    <name evidence="7" type="ORF">CM83_52655</name>
</gene>
<comment type="function">
    <text evidence="5">Involved in nucleolar processing of pre-18S ribosomal RNA.</text>
</comment>
<dbReference type="GO" id="GO:0006364">
    <property type="term" value="P:rRNA processing"/>
    <property type="evidence" value="ECO:0007669"/>
    <property type="project" value="UniProtKB-UniRule"/>
</dbReference>
<reference evidence="7" key="1">
    <citation type="journal article" date="2014" name="PLoS ONE">
        <title>Transcriptome-Based Identification of ABC Transporters in the Western Tarnished Plant Bug Lygus hesperus.</title>
        <authorList>
            <person name="Hull J.J."/>
            <person name="Chaney K."/>
            <person name="Geib S.M."/>
            <person name="Fabrick J.A."/>
            <person name="Brent C.S."/>
            <person name="Walsh D."/>
            <person name="Lavine L.C."/>
        </authorList>
    </citation>
    <scope>NUCLEOTIDE SEQUENCE</scope>
</reference>
<dbReference type="PANTHER" id="PTHR12838">
    <property type="entry name" value="U3 SMALL NUCLEOLAR RNA-ASSOCIATED PROTEIN 11"/>
    <property type="match status" value="1"/>
</dbReference>
<dbReference type="PANTHER" id="PTHR12838:SF0">
    <property type="entry name" value="U3 SMALL NUCLEOLAR RNA-ASSOCIATED PROTEIN 11-RELATED"/>
    <property type="match status" value="1"/>
</dbReference>
<keyword evidence="3 5" id="KW-0698">rRNA processing</keyword>
<reference evidence="8" key="3">
    <citation type="submission" date="2014-09" db="EMBL/GenBank/DDBJ databases">
        <authorList>
            <person name="Magalhaes I.L.F."/>
            <person name="Oliveira U."/>
            <person name="Santos F.R."/>
            <person name="Vidigal T.H.D.A."/>
            <person name="Brescovit A.D."/>
            <person name="Santos A.J."/>
        </authorList>
    </citation>
    <scope>NUCLEOTIDE SEQUENCE</scope>
</reference>
<dbReference type="EMBL" id="GBRD01014507">
    <property type="protein sequence ID" value="JAG51319.1"/>
    <property type="molecule type" value="Transcribed_RNA"/>
</dbReference>
<proteinExistence type="inferred from homology"/>
<evidence type="ECO:0000313" key="8">
    <source>
        <dbReference type="EMBL" id="JAG51319.1"/>
    </source>
</evidence>
<comment type="subcellular location">
    <subcellularLocation>
        <location evidence="1 5">Nucleus</location>
        <location evidence="1 5">Nucleolus</location>
    </subcellularLocation>
</comment>
<feature type="compositionally biased region" description="Basic and acidic residues" evidence="6">
    <location>
        <begin position="19"/>
        <end position="28"/>
    </location>
</feature>
<feature type="region of interest" description="Disordered" evidence="6">
    <location>
        <begin position="1"/>
        <end position="28"/>
    </location>
</feature>
<evidence type="ECO:0000256" key="5">
    <source>
        <dbReference type="PIRNR" id="PIRNR015952"/>
    </source>
</evidence>
<dbReference type="EMBL" id="GBHO01008911">
    <property type="protein sequence ID" value="JAG34693.1"/>
    <property type="molecule type" value="Transcribed_RNA"/>
</dbReference>
<accession>A0A0A9YUB7</accession>
<dbReference type="AlphaFoldDB" id="A0A0A9YUB7"/>
<dbReference type="PIRSF" id="PIRSF015952">
    <property type="entry name" value="U3snoRNP11"/>
    <property type="match status" value="1"/>
</dbReference>
<evidence type="ECO:0000256" key="1">
    <source>
        <dbReference type="ARBA" id="ARBA00004604"/>
    </source>
</evidence>
<dbReference type="Pfam" id="PF03998">
    <property type="entry name" value="Utp11"/>
    <property type="match status" value="1"/>
</dbReference>
<comment type="similarity">
    <text evidence="2 5">Belongs to the UTP11 family.</text>
</comment>
<sequence>MSSFKNASKVNQKVHRERHQPADRSHLGLLEKKKDYKFRADDYNKKKKVIKHLRNAALDRNPDEFYFHMINSEKRDGIHFEKKAPDSEVTVQQKKLLENKTLNYVAMKRTVEEKKIQKMHSEMHLVDAVGQFKRNHIRFDDDEEAECSSKTVVALGLNNSSLNDYTLNKMMEQKVERYQELSRRIHRKKELTVIQQKMEMAQALKNDRSTTRPKLVKPETKKSAAVYQWKYERKR</sequence>